<dbReference type="PANTHER" id="PTHR43068:SF1">
    <property type="entry name" value="SLR1854 PROTEIN"/>
    <property type="match status" value="1"/>
</dbReference>
<dbReference type="Gene3D" id="3.40.50.880">
    <property type="match status" value="1"/>
</dbReference>
<gene>
    <name evidence="1" type="ORF">EHS15_12515</name>
</gene>
<dbReference type="SUPFAM" id="SSF52317">
    <property type="entry name" value="Class I glutamine amidotransferase-like"/>
    <property type="match status" value="1"/>
</dbReference>
<accession>A0A4R9M0J6</accession>
<evidence type="ECO:0008006" key="3">
    <source>
        <dbReference type="Google" id="ProtNLM"/>
    </source>
</evidence>
<proteinExistence type="predicted"/>
<dbReference type="InterPro" id="IPR029062">
    <property type="entry name" value="Class_I_gatase-like"/>
</dbReference>
<protein>
    <recommendedName>
        <fullName evidence="3">Thiamine biosynthesis protein ThiJ</fullName>
    </recommendedName>
</protein>
<keyword evidence="2" id="KW-1185">Reference proteome</keyword>
<sequence length="247" mass="27751">MILIPLPHTDFDPSEAALPWKLLSKEGFRFQFATPDGKKASADDRMLTGRGLGVFKNSFMARQDAIDAYSEMESSSVFSNPIPYSEIKEQDYQALLLPGGHAQGMRPYLESEKLQNSVVSFFASNKPVAAICHGVLLAARSIDPKTNRSVLYEKNTTSLLKVQEQIAYYSTRLWLGEYYRTYSITVQDEVMSFLKDKNQFKTGGSLSARDSKEDIKVGFTVKDGNYLSARWPGDAYQFAETFRSMLG</sequence>
<dbReference type="PANTHER" id="PTHR43068">
    <property type="entry name" value="SLR1854 PROTEIN"/>
    <property type="match status" value="1"/>
</dbReference>
<evidence type="ECO:0000313" key="1">
    <source>
        <dbReference type="EMBL" id="TGN18228.1"/>
    </source>
</evidence>
<reference evidence="1" key="1">
    <citation type="journal article" date="2019" name="PLoS Negl. Trop. Dis.">
        <title>Revisiting the worldwide diversity of Leptospira species in the environment.</title>
        <authorList>
            <person name="Vincent A.T."/>
            <person name="Schiettekatte O."/>
            <person name="Bourhy P."/>
            <person name="Veyrier F.J."/>
            <person name="Picardeau M."/>
        </authorList>
    </citation>
    <scope>NUCLEOTIDE SEQUENCE [LARGE SCALE GENOMIC DNA]</scope>
    <source>
        <strain evidence="1">201300427</strain>
    </source>
</reference>
<organism evidence="1 2">
    <name type="scientific">Leptospira idonii</name>
    <dbReference type="NCBI Taxonomy" id="1193500"/>
    <lineage>
        <taxon>Bacteria</taxon>
        <taxon>Pseudomonadati</taxon>
        <taxon>Spirochaetota</taxon>
        <taxon>Spirochaetia</taxon>
        <taxon>Leptospirales</taxon>
        <taxon>Leptospiraceae</taxon>
        <taxon>Leptospira</taxon>
    </lineage>
</organism>
<dbReference type="RefSeq" id="WP_135760915.1">
    <property type="nucleotide sequence ID" value="NZ_RQHW01000047.1"/>
</dbReference>
<dbReference type="Pfam" id="PF17124">
    <property type="entry name" value="ThiJ_like"/>
    <property type="match status" value="1"/>
</dbReference>
<comment type="caution">
    <text evidence="1">The sequence shown here is derived from an EMBL/GenBank/DDBJ whole genome shotgun (WGS) entry which is preliminary data.</text>
</comment>
<dbReference type="OrthoDB" id="9792284at2"/>
<dbReference type="EMBL" id="RQHW01000047">
    <property type="protein sequence ID" value="TGN18228.1"/>
    <property type="molecule type" value="Genomic_DNA"/>
</dbReference>
<name>A0A4R9M0J6_9LEPT</name>
<dbReference type="AlphaFoldDB" id="A0A4R9M0J6"/>
<dbReference type="Proteomes" id="UP000298058">
    <property type="component" value="Unassembled WGS sequence"/>
</dbReference>
<dbReference type="InterPro" id="IPR032633">
    <property type="entry name" value="ThiJ-like"/>
</dbReference>
<evidence type="ECO:0000313" key="2">
    <source>
        <dbReference type="Proteomes" id="UP000298058"/>
    </source>
</evidence>